<dbReference type="PANTHER" id="PTHR11439">
    <property type="entry name" value="GAG-POL-RELATED RETROTRANSPOSON"/>
    <property type="match status" value="1"/>
</dbReference>
<comment type="caution">
    <text evidence="1">The sequence shown here is derived from an EMBL/GenBank/DDBJ whole genome shotgun (WGS) entry which is preliminary data.</text>
</comment>
<organism evidence="1 2">
    <name type="scientific">Wallemia mellicola</name>
    <dbReference type="NCBI Taxonomy" id="1708541"/>
    <lineage>
        <taxon>Eukaryota</taxon>
        <taxon>Fungi</taxon>
        <taxon>Dikarya</taxon>
        <taxon>Basidiomycota</taxon>
        <taxon>Wallemiomycotina</taxon>
        <taxon>Wallemiomycetes</taxon>
        <taxon>Wallemiales</taxon>
        <taxon>Wallemiaceae</taxon>
        <taxon>Wallemia</taxon>
    </lineage>
</organism>
<dbReference type="CDD" id="cd09272">
    <property type="entry name" value="RNase_HI_RT_Ty1"/>
    <property type="match status" value="1"/>
</dbReference>
<name>A0A4T0T862_9BASI</name>
<sequence length="206" mass="22763">MGIATLDQSGYIAKAIEDLNLQNIKRKTIPMSTNLTLSNEDSPNTEDQSDEMKSKPYAQAIGKLNWIAQASRPDFAFATSMCILQKDIKGHVDADYAGCWDTARSTTGCVYTYSGGAIAWTSKRQKCVATSTGEAEYMAIKHGSDIAIWLRNVMKHVGRELKSPITIETDNTAALTNIINPGSITALKHIRVQYHAGKERHERKEI</sequence>
<dbReference type="AlphaFoldDB" id="A0A4T0T862"/>
<evidence type="ECO:0000313" key="1">
    <source>
        <dbReference type="EMBL" id="TIC61046.1"/>
    </source>
</evidence>
<proteinExistence type="predicted"/>
<evidence type="ECO:0000313" key="2">
    <source>
        <dbReference type="Proteomes" id="UP000310708"/>
    </source>
</evidence>
<dbReference type="PANTHER" id="PTHR11439:SF467">
    <property type="entry name" value="INTEGRASE CATALYTIC DOMAIN-CONTAINING PROTEIN"/>
    <property type="match status" value="1"/>
</dbReference>
<dbReference type="EMBL" id="SPRX01000115">
    <property type="protein sequence ID" value="TIC61046.1"/>
    <property type="molecule type" value="Genomic_DNA"/>
</dbReference>
<protein>
    <submittedName>
        <fullName evidence="1">Uncharacterized protein</fullName>
    </submittedName>
</protein>
<gene>
    <name evidence="1" type="ORF">E3Q01_04435</name>
</gene>
<reference evidence="1 2" key="1">
    <citation type="submission" date="2019-03" db="EMBL/GenBank/DDBJ databases">
        <title>Sequencing 25 genomes of Wallemia mellicola.</title>
        <authorList>
            <person name="Gostincar C."/>
        </authorList>
    </citation>
    <scope>NUCLEOTIDE SEQUENCE [LARGE SCALE GENOMIC DNA]</scope>
    <source>
        <strain evidence="1 2">EXF-757</strain>
    </source>
</reference>
<accession>A0A4T0T862</accession>
<dbReference type="Proteomes" id="UP000310708">
    <property type="component" value="Unassembled WGS sequence"/>
</dbReference>